<evidence type="ECO:0000256" key="1">
    <source>
        <dbReference type="SAM" id="MobiDB-lite"/>
    </source>
</evidence>
<dbReference type="Gene3D" id="1.10.10.10">
    <property type="entry name" value="Winged helix-like DNA-binding domain superfamily/Winged helix DNA-binding domain"/>
    <property type="match status" value="1"/>
</dbReference>
<dbReference type="SMART" id="SM00418">
    <property type="entry name" value="HTH_ARSR"/>
    <property type="match status" value="1"/>
</dbReference>
<feature type="compositionally biased region" description="Gly residues" evidence="1">
    <location>
        <begin position="223"/>
        <end position="232"/>
    </location>
</feature>
<dbReference type="PROSITE" id="PS50987">
    <property type="entry name" value="HTH_ARSR_2"/>
    <property type="match status" value="1"/>
</dbReference>
<evidence type="ECO:0000313" key="4">
    <source>
        <dbReference type="Proteomes" id="UP001154015"/>
    </source>
</evidence>
<dbReference type="Proteomes" id="UP001154015">
    <property type="component" value="Unassembled WGS sequence"/>
</dbReference>
<protein>
    <submittedName>
        <fullName evidence="3">Transcriptional regulator, ArsR family</fullName>
    </submittedName>
</protein>
<evidence type="ECO:0000259" key="2">
    <source>
        <dbReference type="PROSITE" id="PS50987"/>
    </source>
</evidence>
<gene>
    <name evidence="3" type="ORF">SGL43_04591</name>
</gene>
<keyword evidence="4" id="KW-1185">Reference proteome</keyword>
<dbReference type="InterPro" id="IPR052543">
    <property type="entry name" value="HTH_Metal-responsive_Reg"/>
</dbReference>
<proteinExistence type="predicted"/>
<sequence length="300" mass="31564">MDRSPRPRPHDSTAVRLAALAALLADETRASFCLTLLDGRAWTAGELARYAGVAPSTASEHLGRLVAGGLLAEERQGRHRYVRLAGERAAYLVEEPASQTMTGEQEPPRSLRAASVGSAPARGRTCYDHLAGRLGIRITEAMTVRGLLRQDTGFALTEAGLEWFGALGISLDRSGQRPLVQGCLDWTEPASAPGRGGGDDAVRACAGGGVVRAGGVGAGGAGDFGGGGGAVGRAGRRPRDPRRRRSGRLPFQPVRRLRTEPALGLGGTPAFRTRRSRPVPPPRFRPQTPDGLGWASIDGE</sequence>
<name>A0ABN8V7U5_STRGL</name>
<dbReference type="CDD" id="cd00090">
    <property type="entry name" value="HTH_ARSR"/>
    <property type="match status" value="1"/>
</dbReference>
<comment type="caution">
    <text evidence="3">The sequence shown here is derived from an EMBL/GenBank/DDBJ whole genome shotgun (WGS) entry which is preliminary data.</text>
</comment>
<dbReference type="InterPro" id="IPR001845">
    <property type="entry name" value="HTH_ArsR_DNA-bd_dom"/>
</dbReference>
<dbReference type="InterPro" id="IPR036390">
    <property type="entry name" value="WH_DNA-bd_sf"/>
</dbReference>
<accession>A0ABN8V7U5</accession>
<reference evidence="3" key="1">
    <citation type="submission" date="2022-03" db="EMBL/GenBank/DDBJ databases">
        <authorList>
            <person name="Leyn A S."/>
        </authorList>
    </citation>
    <scope>NUCLEOTIDE SEQUENCE</scope>
    <source>
        <strain evidence="3">Streptomyces globisporus 4-3</strain>
    </source>
</reference>
<feature type="domain" description="HTH arsR-type" evidence="2">
    <location>
        <begin position="9"/>
        <end position="104"/>
    </location>
</feature>
<dbReference type="SUPFAM" id="SSF46785">
    <property type="entry name" value="Winged helix' DNA-binding domain"/>
    <property type="match status" value="1"/>
</dbReference>
<feature type="region of interest" description="Disordered" evidence="1">
    <location>
        <begin position="223"/>
        <end position="300"/>
    </location>
</feature>
<feature type="compositionally biased region" description="Basic residues" evidence="1">
    <location>
        <begin position="234"/>
        <end position="247"/>
    </location>
</feature>
<dbReference type="Pfam" id="PF12840">
    <property type="entry name" value="HTH_20"/>
    <property type="match status" value="1"/>
</dbReference>
<dbReference type="InterPro" id="IPR036388">
    <property type="entry name" value="WH-like_DNA-bd_sf"/>
</dbReference>
<dbReference type="PANTHER" id="PTHR39168:SF1">
    <property type="entry name" value="TRANSCRIPTIONAL REGULATORY PROTEIN"/>
    <property type="match status" value="1"/>
</dbReference>
<dbReference type="InterPro" id="IPR011991">
    <property type="entry name" value="ArsR-like_HTH"/>
</dbReference>
<evidence type="ECO:0000313" key="3">
    <source>
        <dbReference type="EMBL" id="CAH9417544.1"/>
    </source>
</evidence>
<dbReference type="EMBL" id="CAKXYP010000013">
    <property type="protein sequence ID" value="CAH9417544.1"/>
    <property type="molecule type" value="Genomic_DNA"/>
</dbReference>
<organism evidence="3 4">
    <name type="scientific">Streptomyces globisporus</name>
    <dbReference type="NCBI Taxonomy" id="1908"/>
    <lineage>
        <taxon>Bacteria</taxon>
        <taxon>Bacillati</taxon>
        <taxon>Actinomycetota</taxon>
        <taxon>Actinomycetes</taxon>
        <taxon>Kitasatosporales</taxon>
        <taxon>Streptomycetaceae</taxon>
        <taxon>Streptomyces</taxon>
    </lineage>
</organism>
<dbReference type="PANTHER" id="PTHR39168">
    <property type="entry name" value="TRANSCRIPTIONAL REGULATOR-RELATED"/>
    <property type="match status" value="1"/>
</dbReference>